<keyword evidence="3" id="KW-0560">Oxidoreductase</keyword>
<dbReference type="InterPro" id="IPR017941">
    <property type="entry name" value="Rieske_2Fe-2S"/>
</dbReference>
<dbReference type="RefSeq" id="WP_185681619.1">
    <property type="nucleotide sequence ID" value="NZ_JACLAU010000001.1"/>
</dbReference>
<evidence type="ECO:0000256" key="7">
    <source>
        <dbReference type="ARBA" id="ARBA00034078"/>
    </source>
</evidence>
<keyword evidence="1" id="KW-0001">2Fe-2S</keyword>
<dbReference type="GO" id="GO:0051537">
    <property type="term" value="F:2 iron, 2 sulfur cluster binding"/>
    <property type="evidence" value="ECO:0007669"/>
    <property type="project" value="UniProtKB-KW"/>
</dbReference>
<dbReference type="PROSITE" id="PS51296">
    <property type="entry name" value="RIESKE"/>
    <property type="match status" value="1"/>
</dbReference>
<comment type="similarity">
    <text evidence="8">Belongs to the bacterial ring-hydroxylating dioxygenase ferredoxin component family.</text>
</comment>
<dbReference type="EMBL" id="JACLAU010000001">
    <property type="protein sequence ID" value="MBC2650202.1"/>
    <property type="molecule type" value="Genomic_DNA"/>
</dbReference>
<evidence type="ECO:0000256" key="4">
    <source>
        <dbReference type="ARBA" id="ARBA00023004"/>
    </source>
</evidence>
<sequence length="116" mass="12358">MSETWHSVITETDFPAEGKATAVLGGWHVLVARTEDGLHAVNDRCTHQAALLSAGRIRRGAVMCPLHGARFDVATGRCLGAAYKDLRTFPVRIVAGTIEVAVPDAPPGMDERPVGL</sequence>
<evidence type="ECO:0000256" key="1">
    <source>
        <dbReference type="ARBA" id="ARBA00022714"/>
    </source>
</evidence>
<dbReference type="PANTHER" id="PTHR21496">
    <property type="entry name" value="FERREDOXIN-RELATED"/>
    <property type="match status" value="1"/>
</dbReference>
<dbReference type="SUPFAM" id="SSF50022">
    <property type="entry name" value="ISP domain"/>
    <property type="match status" value="1"/>
</dbReference>
<dbReference type="Gene3D" id="2.102.10.10">
    <property type="entry name" value="Rieske [2Fe-2S] iron-sulphur domain"/>
    <property type="match status" value="1"/>
</dbReference>
<dbReference type="AlphaFoldDB" id="A0A7X1F4F3"/>
<keyword evidence="11" id="KW-1185">Reference proteome</keyword>
<comment type="cofactor">
    <cofactor evidence="7">
        <name>[2Fe-2S] cluster</name>
        <dbReference type="ChEBI" id="CHEBI:190135"/>
    </cofactor>
</comment>
<evidence type="ECO:0000313" key="11">
    <source>
        <dbReference type="Proteomes" id="UP000520156"/>
    </source>
</evidence>
<accession>A0A7X1F4F3</accession>
<reference evidence="10 11" key="1">
    <citation type="submission" date="2020-08" db="EMBL/GenBank/DDBJ databases">
        <title>The genome sequence of Novosphingobium flavum 4Y4.</title>
        <authorList>
            <person name="Liu Y."/>
        </authorList>
    </citation>
    <scope>NUCLEOTIDE SEQUENCE [LARGE SCALE GENOMIC DNA]</scope>
    <source>
        <strain evidence="10 11">4Y4</strain>
    </source>
</reference>
<evidence type="ECO:0000256" key="8">
    <source>
        <dbReference type="ARBA" id="ARBA00038001"/>
    </source>
</evidence>
<protein>
    <submittedName>
        <fullName evidence="10">Nitrite reductase (NAD(P)H) small subunit</fullName>
    </submittedName>
</protein>
<organism evidence="10 11">
    <name type="scientific">Novosphingobium aerophilum</name>
    <dbReference type="NCBI Taxonomy" id="2839843"/>
    <lineage>
        <taxon>Bacteria</taxon>
        <taxon>Pseudomonadati</taxon>
        <taxon>Pseudomonadota</taxon>
        <taxon>Alphaproteobacteria</taxon>
        <taxon>Sphingomonadales</taxon>
        <taxon>Sphingomonadaceae</taxon>
        <taxon>Novosphingobium</taxon>
    </lineage>
</organism>
<evidence type="ECO:0000256" key="5">
    <source>
        <dbReference type="ARBA" id="ARBA00023014"/>
    </source>
</evidence>
<keyword evidence="4" id="KW-0408">Iron</keyword>
<keyword evidence="2" id="KW-0479">Metal-binding</keyword>
<dbReference type="GO" id="GO:0046872">
    <property type="term" value="F:metal ion binding"/>
    <property type="evidence" value="ECO:0007669"/>
    <property type="project" value="UniProtKB-KW"/>
</dbReference>
<evidence type="ECO:0000256" key="2">
    <source>
        <dbReference type="ARBA" id="ARBA00022723"/>
    </source>
</evidence>
<keyword evidence="6" id="KW-0534">Nitrate assimilation</keyword>
<keyword evidence="5" id="KW-0411">Iron-sulfur</keyword>
<evidence type="ECO:0000313" key="10">
    <source>
        <dbReference type="EMBL" id="MBC2650202.1"/>
    </source>
</evidence>
<feature type="domain" description="Rieske" evidence="9">
    <location>
        <begin position="6"/>
        <end position="100"/>
    </location>
</feature>
<dbReference type="Proteomes" id="UP000520156">
    <property type="component" value="Unassembled WGS sequence"/>
</dbReference>
<name>A0A7X1F4F3_9SPHN</name>
<gene>
    <name evidence="10" type="ORF">H7F49_00620</name>
</gene>
<evidence type="ECO:0000256" key="6">
    <source>
        <dbReference type="ARBA" id="ARBA00023063"/>
    </source>
</evidence>
<dbReference type="PANTHER" id="PTHR21496:SF0">
    <property type="entry name" value="RIESKE DOMAIN-CONTAINING PROTEIN"/>
    <property type="match status" value="1"/>
</dbReference>
<dbReference type="GO" id="GO:0042128">
    <property type="term" value="P:nitrate assimilation"/>
    <property type="evidence" value="ECO:0007669"/>
    <property type="project" value="UniProtKB-KW"/>
</dbReference>
<dbReference type="Pfam" id="PF13806">
    <property type="entry name" value="Rieske_2"/>
    <property type="match status" value="1"/>
</dbReference>
<dbReference type="InterPro" id="IPR012748">
    <property type="entry name" value="Rieske-like_NirD"/>
</dbReference>
<evidence type="ECO:0000256" key="3">
    <source>
        <dbReference type="ARBA" id="ARBA00023002"/>
    </source>
</evidence>
<proteinExistence type="inferred from homology"/>
<evidence type="ECO:0000259" key="9">
    <source>
        <dbReference type="PROSITE" id="PS51296"/>
    </source>
</evidence>
<dbReference type="GO" id="GO:0008942">
    <property type="term" value="F:nitrite reductase [NAD(P)H] activity"/>
    <property type="evidence" value="ECO:0007669"/>
    <property type="project" value="InterPro"/>
</dbReference>
<comment type="caution">
    <text evidence="10">The sequence shown here is derived from an EMBL/GenBank/DDBJ whole genome shotgun (WGS) entry which is preliminary data.</text>
</comment>
<dbReference type="InterPro" id="IPR036922">
    <property type="entry name" value="Rieske_2Fe-2S_sf"/>
</dbReference>